<sequence length="619" mass="67910">MKMFLSFDFSVFPCDVNSVVNVVDQFSANEAQFKVHGRPLISSYLGKCLGNNGWQEVKQRTNGYLMPFIAEIEGQFNSWNSLDSWFCWGCAWPQGSANKTTADDQYYLQQLGPTIKYVTSVSPWMFAHYDYKNFYQRGDNWLISHRWEQIVEMRDNLHMVEMITWNDFGESDYFSSIKGLQPSGTTWADGYSHLPFFELSKYYISAYKTGKYPAITDDIIYFWARPHPAEATARGDPLARPTGFSFAEDYLWALVFAKQPGQVTLACGNSKQQFTVSPGVNKLKLPLSPGQITVSMARDGRVLINQTPSDFTYTSNPELYNYNVYVGSAKTGSSASSPGSAPPANTPYPTSTAHPITSVTATAAPGSTPTEAGELWSYYGCVEEGTTGSHRALTGPSYFRHDMTPGLCQSLCSGYTFAGVEYGQECYCGNSLTNNGASGDTTLPSKCSVPCAGSSSLTCGGAWTLSVFTTSSKPSAPLSNNGGNWRSLGCYVDSGSRFLKESIPSHGEMTTTMCTTHCASLGYNYAATEYGVECHCGNFVEKTSDGAGVSVDENECDIPCGGGLNLLVKLASSSLTQWRYVGNSSEKCGGTWRANVYSLSNTRNLMSRRQHLAKRRRRS</sequence>
<evidence type="ECO:0000313" key="4">
    <source>
        <dbReference type="EMBL" id="KAF5353434.1"/>
    </source>
</evidence>
<dbReference type="Proteomes" id="UP000559027">
    <property type="component" value="Unassembled WGS sequence"/>
</dbReference>
<organism evidence="4 5">
    <name type="scientific">Leucocoprinus leucothites</name>
    <dbReference type="NCBI Taxonomy" id="201217"/>
    <lineage>
        <taxon>Eukaryota</taxon>
        <taxon>Fungi</taxon>
        <taxon>Dikarya</taxon>
        <taxon>Basidiomycota</taxon>
        <taxon>Agaricomycotina</taxon>
        <taxon>Agaricomycetes</taxon>
        <taxon>Agaricomycetidae</taxon>
        <taxon>Agaricales</taxon>
        <taxon>Agaricineae</taxon>
        <taxon>Agaricaceae</taxon>
        <taxon>Leucocoprinus</taxon>
    </lineage>
</organism>
<feature type="region of interest" description="Disordered" evidence="2">
    <location>
        <begin position="333"/>
        <end position="354"/>
    </location>
</feature>
<evidence type="ECO:0000256" key="1">
    <source>
        <dbReference type="ARBA" id="ARBA00022737"/>
    </source>
</evidence>
<reference evidence="4 5" key="1">
    <citation type="journal article" date="2020" name="ISME J.">
        <title>Uncovering the hidden diversity of litter-decomposition mechanisms in mushroom-forming fungi.</title>
        <authorList>
            <person name="Floudas D."/>
            <person name="Bentzer J."/>
            <person name="Ahren D."/>
            <person name="Johansson T."/>
            <person name="Persson P."/>
            <person name="Tunlid A."/>
        </authorList>
    </citation>
    <scope>NUCLEOTIDE SEQUENCE [LARGE SCALE GENOMIC DNA]</scope>
    <source>
        <strain evidence="4 5">CBS 146.42</strain>
    </source>
</reference>
<dbReference type="PANTHER" id="PTHR45964:SF5">
    <property type="entry name" value="WSCD FAMILY MEMBER CG9164"/>
    <property type="match status" value="1"/>
</dbReference>
<dbReference type="AlphaFoldDB" id="A0A8H5D4F0"/>
<dbReference type="GO" id="GO:0051118">
    <property type="term" value="F:glucan endo-1,3-alpha-glucosidase activity"/>
    <property type="evidence" value="ECO:0007669"/>
    <property type="project" value="InterPro"/>
</dbReference>
<accession>A0A8H5D4F0</accession>
<dbReference type="EMBL" id="JAACJO010000010">
    <property type="protein sequence ID" value="KAF5353434.1"/>
    <property type="molecule type" value="Genomic_DNA"/>
</dbReference>
<name>A0A8H5D4F0_9AGAR</name>
<keyword evidence="5" id="KW-1185">Reference proteome</keyword>
<proteinExistence type="predicted"/>
<gene>
    <name evidence="4" type="ORF">D9756_008033</name>
</gene>
<dbReference type="Pfam" id="PF03659">
    <property type="entry name" value="Glyco_hydro_71"/>
    <property type="match status" value="1"/>
</dbReference>
<dbReference type="OrthoDB" id="3257981at2759"/>
<evidence type="ECO:0000313" key="5">
    <source>
        <dbReference type="Proteomes" id="UP000559027"/>
    </source>
</evidence>
<keyword evidence="1" id="KW-0677">Repeat</keyword>
<dbReference type="Gene3D" id="3.20.20.80">
    <property type="entry name" value="Glycosidases"/>
    <property type="match status" value="1"/>
</dbReference>
<evidence type="ECO:0000256" key="2">
    <source>
        <dbReference type="SAM" id="MobiDB-lite"/>
    </source>
</evidence>
<comment type="caution">
    <text evidence="4">The sequence shown here is derived from an EMBL/GenBank/DDBJ whole genome shotgun (WGS) entry which is preliminary data.</text>
</comment>
<protein>
    <recommendedName>
        <fullName evidence="3">WSC domain-containing protein</fullName>
    </recommendedName>
</protein>
<feature type="domain" description="WSC" evidence="3">
    <location>
        <begin position="375"/>
        <end position="471"/>
    </location>
</feature>
<dbReference type="InterPro" id="IPR002889">
    <property type="entry name" value="WSC_carb-bd"/>
</dbReference>
<dbReference type="SMART" id="SM00321">
    <property type="entry name" value="WSC"/>
    <property type="match status" value="2"/>
</dbReference>
<dbReference type="PROSITE" id="PS51212">
    <property type="entry name" value="WSC"/>
    <property type="match status" value="2"/>
</dbReference>
<evidence type="ECO:0000259" key="3">
    <source>
        <dbReference type="PROSITE" id="PS51212"/>
    </source>
</evidence>
<dbReference type="InterPro" id="IPR051589">
    <property type="entry name" value="Sialate-O-sulfotransferase"/>
</dbReference>
<dbReference type="Pfam" id="PF01822">
    <property type="entry name" value="WSC"/>
    <property type="match status" value="2"/>
</dbReference>
<dbReference type="PANTHER" id="PTHR45964">
    <property type="entry name" value="WSCD FAMILY MEMBER CG9164"/>
    <property type="match status" value="1"/>
</dbReference>
<feature type="domain" description="WSC" evidence="3">
    <location>
        <begin position="484"/>
        <end position="600"/>
    </location>
</feature>
<dbReference type="CDD" id="cd11577">
    <property type="entry name" value="GH71"/>
    <property type="match status" value="1"/>
</dbReference>
<dbReference type="InterPro" id="IPR005197">
    <property type="entry name" value="Glyco_hydro_71"/>
</dbReference>